<evidence type="ECO:0000256" key="5">
    <source>
        <dbReference type="ARBA" id="ARBA00023163"/>
    </source>
</evidence>
<proteinExistence type="inferred from homology"/>
<feature type="domain" description="RNA polymerase sigma-70 region 4" evidence="7">
    <location>
        <begin position="133"/>
        <end position="180"/>
    </location>
</feature>
<evidence type="ECO:0000256" key="3">
    <source>
        <dbReference type="ARBA" id="ARBA00023082"/>
    </source>
</evidence>
<dbReference type="Pfam" id="PF04545">
    <property type="entry name" value="Sigma70_r4"/>
    <property type="match status" value="1"/>
</dbReference>
<comment type="similarity">
    <text evidence="1">Belongs to the sigma-70 factor family. ECF subfamily.</text>
</comment>
<evidence type="ECO:0000256" key="1">
    <source>
        <dbReference type="ARBA" id="ARBA00010641"/>
    </source>
</evidence>
<dbReference type="Gene3D" id="1.10.10.10">
    <property type="entry name" value="Winged helix-like DNA-binding domain superfamily/Winged helix DNA-binding domain"/>
    <property type="match status" value="1"/>
</dbReference>
<evidence type="ECO:0008006" key="9">
    <source>
        <dbReference type="Google" id="ProtNLM"/>
    </source>
</evidence>
<dbReference type="PANTHER" id="PTHR43133:SF57">
    <property type="entry name" value="RNA POLYMERASE SIGMA-70 FACTOR"/>
    <property type="match status" value="1"/>
</dbReference>
<keyword evidence="2" id="KW-0805">Transcription regulation</keyword>
<reference evidence="8" key="1">
    <citation type="journal article" date="2015" name="Nature">
        <title>Complex archaea that bridge the gap between prokaryotes and eukaryotes.</title>
        <authorList>
            <person name="Spang A."/>
            <person name="Saw J.H."/>
            <person name="Jorgensen S.L."/>
            <person name="Zaremba-Niedzwiedzka K."/>
            <person name="Martijn J."/>
            <person name="Lind A.E."/>
            <person name="van Eijk R."/>
            <person name="Schleper C."/>
            <person name="Guy L."/>
            <person name="Ettema T.J."/>
        </authorList>
    </citation>
    <scope>NUCLEOTIDE SEQUENCE</scope>
</reference>
<dbReference type="InterPro" id="IPR007627">
    <property type="entry name" value="RNA_pol_sigma70_r2"/>
</dbReference>
<dbReference type="NCBIfam" id="TIGR02937">
    <property type="entry name" value="sigma70-ECF"/>
    <property type="match status" value="1"/>
</dbReference>
<dbReference type="GO" id="GO:0016987">
    <property type="term" value="F:sigma factor activity"/>
    <property type="evidence" value="ECO:0007669"/>
    <property type="project" value="UniProtKB-KW"/>
</dbReference>
<dbReference type="GO" id="GO:0006352">
    <property type="term" value="P:DNA-templated transcription initiation"/>
    <property type="evidence" value="ECO:0007669"/>
    <property type="project" value="InterPro"/>
</dbReference>
<dbReference type="PANTHER" id="PTHR43133">
    <property type="entry name" value="RNA POLYMERASE ECF-TYPE SIGMA FACTO"/>
    <property type="match status" value="1"/>
</dbReference>
<comment type="caution">
    <text evidence="8">The sequence shown here is derived from an EMBL/GenBank/DDBJ whole genome shotgun (WGS) entry which is preliminary data.</text>
</comment>
<protein>
    <recommendedName>
        <fullName evidence="9">Sigma-70 family RNA polymerase sigma factor</fullName>
    </recommendedName>
</protein>
<dbReference type="InterPro" id="IPR014284">
    <property type="entry name" value="RNA_pol_sigma-70_dom"/>
</dbReference>
<dbReference type="GO" id="GO:0003677">
    <property type="term" value="F:DNA binding"/>
    <property type="evidence" value="ECO:0007669"/>
    <property type="project" value="UniProtKB-KW"/>
</dbReference>
<feature type="domain" description="RNA polymerase sigma-70 region 2" evidence="6">
    <location>
        <begin position="29"/>
        <end position="92"/>
    </location>
</feature>
<dbReference type="SUPFAM" id="SSF88659">
    <property type="entry name" value="Sigma3 and sigma4 domains of RNA polymerase sigma factors"/>
    <property type="match status" value="1"/>
</dbReference>
<evidence type="ECO:0000259" key="6">
    <source>
        <dbReference type="Pfam" id="PF04542"/>
    </source>
</evidence>
<dbReference type="InterPro" id="IPR013325">
    <property type="entry name" value="RNA_pol_sigma_r2"/>
</dbReference>
<evidence type="ECO:0000259" key="7">
    <source>
        <dbReference type="Pfam" id="PF04545"/>
    </source>
</evidence>
<evidence type="ECO:0000256" key="2">
    <source>
        <dbReference type="ARBA" id="ARBA00023015"/>
    </source>
</evidence>
<evidence type="ECO:0000313" key="8">
    <source>
        <dbReference type="EMBL" id="KKK80464.1"/>
    </source>
</evidence>
<evidence type="ECO:0000256" key="4">
    <source>
        <dbReference type="ARBA" id="ARBA00023125"/>
    </source>
</evidence>
<dbReference type="InterPro" id="IPR007630">
    <property type="entry name" value="RNA_pol_sigma70_r4"/>
</dbReference>
<organism evidence="8">
    <name type="scientific">marine sediment metagenome</name>
    <dbReference type="NCBI Taxonomy" id="412755"/>
    <lineage>
        <taxon>unclassified sequences</taxon>
        <taxon>metagenomes</taxon>
        <taxon>ecological metagenomes</taxon>
    </lineage>
</organism>
<dbReference type="InterPro" id="IPR013324">
    <property type="entry name" value="RNA_pol_sigma_r3/r4-like"/>
</dbReference>
<dbReference type="InterPro" id="IPR036388">
    <property type="entry name" value="WH-like_DNA-bd_sf"/>
</dbReference>
<dbReference type="EMBL" id="LAZR01053569">
    <property type="protein sequence ID" value="KKK80464.1"/>
    <property type="molecule type" value="Genomic_DNA"/>
</dbReference>
<name>A0A0F9APV2_9ZZZZ</name>
<dbReference type="Pfam" id="PF04542">
    <property type="entry name" value="Sigma70_r2"/>
    <property type="match status" value="1"/>
</dbReference>
<dbReference type="SUPFAM" id="SSF88946">
    <property type="entry name" value="Sigma2 domain of RNA polymerase sigma factors"/>
    <property type="match status" value="1"/>
</dbReference>
<keyword evidence="5" id="KW-0804">Transcription</keyword>
<sequence>MRRSNLQETDDTGLIVRAAKGDREAFGDLYERYVFRVFRHVYYLTNNTHTAEDLTAQTFLNALEAIHRYEVRGVTFLAWLLRIAYNLTMNHKKLRSNGNSPLPEAVEVQGTAYSPEATCEAVADGEQVWAGVQRLKADQRQVIVMRFIDGLSYPDIAKVLGKSIGAVRVIQHRALCALRQRLENDLGHYYAKSRAG</sequence>
<accession>A0A0F9APV2</accession>
<keyword evidence="4" id="KW-0238">DNA-binding</keyword>
<dbReference type="AlphaFoldDB" id="A0A0F9APV2"/>
<gene>
    <name evidence="8" type="ORF">LCGC14_2823240</name>
</gene>
<keyword evidence="3" id="KW-0731">Sigma factor</keyword>
<dbReference type="CDD" id="cd06171">
    <property type="entry name" value="Sigma70_r4"/>
    <property type="match status" value="1"/>
</dbReference>
<dbReference type="Gene3D" id="1.10.1740.10">
    <property type="match status" value="1"/>
</dbReference>
<dbReference type="InterPro" id="IPR039425">
    <property type="entry name" value="RNA_pol_sigma-70-like"/>
</dbReference>